<dbReference type="SUPFAM" id="SSF52283">
    <property type="entry name" value="Formate/glycerate dehydrogenase catalytic domain-like"/>
    <property type="match status" value="1"/>
</dbReference>
<reference evidence="7 8" key="1">
    <citation type="submission" date="2019-11" db="EMBL/GenBank/DDBJ databases">
        <title>Spirosoma endbachense sp. nov., isolated from a natural salt meadow.</title>
        <authorList>
            <person name="Rojas J."/>
            <person name="Ambika Manirajan B."/>
            <person name="Ratering S."/>
            <person name="Suarez C."/>
            <person name="Geissler-Plaum R."/>
            <person name="Schnell S."/>
        </authorList>
    </citation>
    <scope>NUCLEOTIDE SEQUENCE [LARGE SCALE GENOMIC DNA]</scope>
    <source>
        <strain evidence="7 8">I-24</strain>
    </source>
</reference>
<organism evidence="7 8">
    <name type="scientific">Spirosoma endbachense</name>
    <dbReference type="NCBI Taxonomy" id="2666025"/>
    <lineage>
        <taxon>Bacteria</taxon>
        <taxon>Pseudomonadati</taxon>
        <taxon>Bacteroidota</taxon>
        <taxon>Cytophagia</taxon>
        <taxon>Cytophagales</taxon>
        <taxon>Cytophagaceae</taxon>
        <taxon>Spirosoma</taxon>
    </lineage>
</organism>
<sequence length="330" mass="36684">MKIAFFSCHSYEQPFLEAANNDRHQLTFFHETLTPETAHLATGYQAICVFVNDDLSRPTLEILMRNGVQLAALRCTGYNQVDIPAAQEFGIRILRVPTYSPHAVAEHAVALLMALNRKTHIAYQRTKKNNFTLDGLMGFDLYGKRIGIIGTGRIGMAFARIMLGFGCRVLAYDKVRSALLQQLGVEYLPLNELLSEADIISLHCPLTPETYHLIDAAALSHMKRGAYLVNTSRGSLLDTPAVLMALQTGQLGALGMDVYELEDDYFFSDWSATPLPDADLDALTHAPNVLVTSHQGFFTREAMQQIAHTTLNNLTYLEHMRLPEDAIVVG</sequence>
<keyword evidence="3" id="KW-0520">NAD</keyword>
<comment type="similarity">
    <text evidence="1 4">Belongs to the D-isomer specific 2-hydroxyacid dehydrogenase family.</text>
</comment>
<dbReference type="InterPro" id="IPR029752">
    <property type="entry name" value="D-isomer_DH_CS1"/>
</dbReference>
<dbReference type="KEGG" id="senf:GJR95_11230"/>
<dbReference type="EMBL" id="CP045997">
    <property type="protein sequence ID" value="QHV95539.1"/>
    <property type="molecule type" value="Genomic_DNA"/>
</dbReference>
<dbReference type="Proteomes" id="UP000464577">
    <property type="component" value="Chromosome"/>
</dbReference>
<dbReference type="AlphaFoldDB" id="A0A6P1VV72"/>
<evidence type="ECO:0000313" key="7">
    <source>
        <dbReference type="EMBL" id="QHV95539.1"/>
    </source>
</evidence>
<feature type="domain" description="D-isomer specific 2-hydroxyacid dehydrogenase NAD-binding" evidence="6">
    <location>
        <begin position="109"/>
        <end position="296"/>
    </location>
</feature>
<dbReference type="SUPFAM" id="SSF51735">
    <property type="entry name" value="NAD(P)-binding Rossmann-fold domains"/>
    <property type="match status" value="1"/>
</dbReference>
<dbReference type="PROSITE" id="PS00670">
    <property type="entry name" value="D_2_HYDROXYACID_DH_2"/>
    <property type="match status" value="1"/>
</dbReference>
<evidence type="ECO:0000256" key="1">
    <source>
        <dbReference type="ARBA" id="ARBA00005854"/>
    </source>
</evidence>
<dbReference type="CDD" id="cd12183">
    <property type="entry name" value="LDH_like_2"/>
    <property type="match status" value="1"/>
</dbReference>
<dbReference type="Pfam" id="PF02826">
    <property type="entry name" value="2-Hacid_dh_C"/>
    <property type="match status" value="1"/>
</dbReference>
<proteinExistence type="inferred from homology"/>
<dbReference type="InterPro" id="IPR058205">
    <property type="entry name" value="D-LDH-like"/>
</dbReference>
<gene>
    <name evidence="7" type="ORF">GJR95_11230</name>
</gene>
<dbReference type="InterPro" id="IPR029753">
    <property type="entry name" value="D-isomer_DH_CS"/>
</dbReference>
<accession>A0A6P1VV72</accession>
<evidence type="ECO:0000256" key="3">
    <source>
        <dbReference type="ARBA" id="ARBA00023027"/>
    </source>
</evidence>
<dbReference type="RefSeq" id="WP_162385951.1">
    <property type="nucleotide sequence ID" value="NZ_CP045997.1"/>
</dbReference>
<dbReference type="InterPro" id="IPR006140">
    <property type="entry name" value="D-isomer_DH_NAD-bd"/>
</dbReference>
<evidence type="ECO:0000256" key="4">
    <source>
        <dbReference type="RuleBase" id="RU003719"/>
    </source>
</evidence>
<evidence type="ECO:0000313" key="8">
    <source>
        <dbReference type="Proteomes" id="UP000464577"/>
    </source>
</evidence>
<feature type="domain" description="D-isomer specific 2-hydroxyacid dehydrogenase catalytic" evidence="5">
    <location>
        <begin position="5"/>
        <end position="317"/>
    </location>
</feature>
<evidence type="ECO:0000256" key="2">
    <source>
        <dbReference type="ARBA" id="ARBA00023002"/>
    </source>
</evidence>
<keyword evidence="2 4" id="KW-0560">Oxidoreductase</keyword>
<dbReference type="GO" id="GO:0008720">
    <property type="term" value="F:D-lactate dehydrogenase (NAD+) activity"/>
    <property type="evidence" value="ECO:0007669"/>
    <property type="project" value="TreeGrafter"/>
</dbReference>
<dbReference type="Pfam" id="PF00389">
    <property type="entry name" value="2-Hacid_dh"/>
    <property type="match status" value="1"/>
</dbReference>
<dbReference type="PANTHER" id="PTHR43026:SF1">
    <property type="entry name" value="2-HYDROXYACID DEHYDROGENASE HOMOLOG 1-RELATED"/>
    <property type="match status" value="1"/>
</dbReference>
<evidence type="ECO:0000259" key="6">
    <source>
        <dbReference type="Pfam" id="PF02826"/>
    </source>
</evidence>
<protein>
    <submittedName>
        <fullName evidence="7">2-hydroxyacid dehydrogenase</fullName>
    </submittedName>
</protein>
<dbReference type="PROSITE" id="PS00065">
    <property type="entry name" value="D_2_HYDROXYACID_DH_1"/>
    <property type="match status" value="1"/>
</dbReference>
<dbReference type="InterPro" id="IPR036291">
    <property type="entry name" value="NAD(P)-bd_dom_sf"/>
</dbReference>
<dbReference type="Gene3D" id="3.40.50.720">
    <property type="entry name" value="NAD(P)-binding Rossmann-like Domain"/>
    <property type="match status" value="2"/>
</dbReference>
<dbReference type="InterPro" id="IPR006139">
    <property type="entry name" value="D-isomer_2_OHA_DH_cat_dom"/>
</dbReference>
<dbReference type="PROSITE" id="PS00671">
    <property type="entry name" value="D_2_HYDROXYACID_DH_3"/>
    <property type="match status" value="1"/>
</dbReference>
<dbReference type="GO" id="GO:0051287">
    <property type="term" value="F:NAD binding"/>
    <property type="evidence" value="ECO:0007669"/>
    <property type="project" value="InterPro"/>
</dbReference>
<name>A0A6P1VV72_9BACT</name>
<keyword evidence="8" id="KW-1185">Reference proteome</keyword>
<evidence type="ECO:0000259" key="5">
    <source>
        <dbReference type="Pfam" id="PF00389"/>
    </source>
</evidence>
<dbReference type="PANTHER" id="PTHR43026">
    <property type="entry name" value="2-HYDROXYACID DEHYDROGENASE HOMOLOG 1-RELATED"/>
    <property type="match status" value="1"/>
</dbReference>